<evidence type="ECO:0000256" key="6">
    <source>
        <dbReference type="ARBA" id="ARBA00023004"/>
    </source>
</evidence>
<feature type="domain" description="TauD/TfdA-like" evidence="7">
    <location>
        <begin position="19"/>
        <end position="232"/>
    </location>
</feature>
<dbReference type="SUPFAM" id="SSF51197">
    <property type="entry name" value="Clavaminate synthase-like"/>
    <property type="match status" value="1"/>
</dbReference>
<reference evidence="8 9" key="1">
    <citation type="submission" date="2018-12" db="EMBL/GenBank/DDBJ databases">
        <title>Amycolatopsis eburnea sp. nov. actinomycete associate with arbuscular mycorrhiza fungal spore.</title>
        <authorList>
            <person name="Lumyong S."/>
            <person name="Chaiya L."/>
        </authorList>
    </citation>
    <scope>NUCLEOTIDE SEQUENCE [LARGE SCALE GENOMIC DNA]</scope>
    <source>
        <strain evidence="8 9">GLM-1</strain>
    </source>
</reference>
<keyword evidence="4" id="KW-0223">Dioxygenase</keyword>
<keyword evidence="9" id="KW-1185">Reference proteome</keyword>
<evidence type="ECO:0000256" key="2">
    <source>
        <dbReference type="ARBA" id="ARBA00008654"/>
    </source>
</evidence>
<evidence type="ECO:0000256" key="3">
    <source>
        <dbReference type="ARBA" id="ARBA00022723"/>
    </source>
</evidence>
<name>A0A427SYY7_9PSEU</name>
<keyword evidence="5" id="KW-0560">Oxidoreductase</keyword>
<evidence type="ECO:0000256" key="4">
    <source>
        <dbReference type="ARBA" id="ARBA00022964"/>
    </source>
</evidence>
<comment type="caution">
    <text evidence="8">The sequence shown here is derived from an EMBL/GenBank/DDBJ whole genome shotgun (WGS) entry which is preliminary data.</text>
</comment>
<dbReference type="InterPro" id="IPR050411">
    <property type="entry name" value="AlphaKG_dependent_hydroxylases"/>
</dbReference>
<dbReference type="RefSeq" id="WP_125314400.1">
    <property type="nucleotide sequence ID" value="NZ_RSEC01000060.1"/>
</dbReference>
<dbReference type="PANTHER" id="PTHR10696">
    <property type="entry name" value="GAMMA-BUTYROBETAINE HYDROXYLASE-RELATED"/>
    <property type="match status" value="1"/>
</dbReference>
<organism evidence="8 9">
    <name type="scientific">Amycolatopsis eburnea</name>
    <dbReference type="NCBI Taxonomy" id="2267691"/>
    <lineage>
        <taxon>Bacteria</taxon>
        <taxon>Bacillati</taxon>
        <taxon>Actinomycetota</taxon>
        <taxon>Actinomycetes</taxon>
        <taxon>Pseudonocardiales</taxon>
        <taxon>Pseudonocardiaceae</taxon>
        <taxon>Amycolatopsis</taxon>
    </lineage>
</organism>
<dbReference type="AlphaFoldDB" id="A0A427SYY7"/>
<dbReference type="InterPro" id="IPR003819">
    <property type="entry name" value="TauD/TfdA-like"/>
</dbReference>
<evidence type="ECO:0000313" key="8">
    <source>
        <dbReference type="EMBL" id="RSD10269.1"/>
    </source>
</evidence>
<keyword evidence="3" id="KW-0479">Metal-binding</keyword>
<proteinExistence type="inferred from homology"/>
<comment type="similarity">
    <text evidence="2">Belongs to the gamma-BBH/TMLD family.</text>
</comment>
<dbReference type="GO" id="GO:0045329">
    <property type="term" value="P:carnitine biosynthetic process"/>
    <property type="evidence" value="ECO:0007669"/>
    <property type="project" value="TreeGrafter"/>
</dbReference>
<gene>
    <name evidence="8" type="ORF">EIY87_35880</name>
</gene>
<dbReference type="InterPro" id="IPR042098">
    <property type="entry name" value="TauD-like_sf"/>
</dbReference>
<keyword evidence="6" id="KW-0408">Iron</keyword>
<dbReference type="PANTHER" id="PTHR10696:SF25">
    <property type="entry name" value="OXIDOREDUCTASE AIM17-RELATED"/>
    <property type="match status" value="1"/>
</dbReference>
<dbReference type="Gene3D" id="3.60.130.10">
    <property type="entry name" value="Clavaminate synthase-like"/>
    <property type="match status" value="1"/>
</dbReference>
<sequence length="252" mass="26504">MAMTALTECRVDIGAAGGVGEVAAVLARDGIALFDGVHTEQQMLHLAVRLGRLVPHRDSTRSGLTVISDRGAVRPRAGQVGFSSHALAAHTDCSDLPRPPLLVAMTCVRPADRGGDCVLVDGRAVHAELAATAPDALADLTTQRGAYFGGAAGIVGNVFEPGPGGLVGVRLRRDGLARFAPHTQRWLGVLAQVVDRHSITVPTAPGSAYVVNNRRWLHGRTAFTGPRTMHRALIDPHPAWRIPAGFTPAVTP</sequence>
<evidence type="ECO:0000259" key="7">
    <source>
        <dbReference type="Pfam" id="PF02668"/>
    </source>
</evidence>
<protein>
    <recommendedName>
        <fullName evidence="7">TauD/TfdA-like domain-containing protein</fullName>
    </recommendedName>
</protein>
<accession>A0A427SYY7</accession>
<dbReference type="EMBL" id="RSEC01000060">
    <property type="protein sequence ID" value="RSD10269.1"/>
    <property type="molecule type" value="Genomic_DNA"/>
</dbReference>
<evidence type="ECO:0000256" key="1">
    <source>
        <dbReference type="ARBA" id="ARBA00001954"/>
    </source>
</evidence>
<dbReference type="Pfam" id="PF02668">
    <property type="entry name" value="TauD"/>
    <property type="match status" value="1"/>
</dbReference>
<dbReference type="GO" id="GO:0051213">
    <property type="term" value="F:dioxygenase activity"/>
    <property type="evidence" value="ECO:0007669"/>
    <property type="project" value="UniProtKB-KW"/>
</dbReference>
<evidence type="ECO:0000313" key="9">
    <source>
        <dbReference type="Proteomes" id="UP000267081"/>
    </source>
</evidence>
<comment type="cofactor">
    <cofactor evidence="1">
        <name>Fe(2+)</name>
        <dbReference type="ChEBI" id="CHEBI:29033"/>
    </cofactor>
</comment>
<evidence type="ECO:0000256" key="5">
    <source>
        <dbReference type="ARBA" id="ARBA00023002"/>
    </source>
</evidence>
<dbReference type="GO" id="GO:0046872">
    <property type="term" value="F:metal ion binding"/>
    <property type="evidence" value="ECO:0007669"/>
    <property type="project" value="UniProtKB-KW"/>
</dbReference>
<dbReference type="Proteomes" id="UP000267081">
    <property type="component" value="Unassembled WGS sequence"/>
</dbReference>
<dbReference type="OrthoDB" id="3540068at2"/>